<proteinExistence type="predicted"/>
<name>Q6MWF3_ORYSJ</name>
<protein>
    <submittedName>
        <fullName evidence="1">B1358B12.1 protein</fullName>
    </submittedName>
</protein>
<gene>
    <name evidence="1" type="primary">B1358B12.1</name>
</gene>
<organism evidence="1 2">
    <name type="scientific">Oryza sativa subsp. japonica</name>
    <name type="common">Rice</name>
    <dbReference type="NCBI Taxonomy" id="39947"/>
    <lineage>
        <taxon>Eukaryota</taxon>
        <taxon>Viridiplantae</taxon>
        <taxon>Streptophyta</taxon>
        <taxon>Embryophyta</taxon>
        <taxon>Tracheophyta</taxon>
        <taxon>Spermatophyta</taxon>
        <taxon>Magnoliopsida</taxon>
        <taxon>Liliopsida</taxon>
        <taxon>Poales</taxon>
        <taxon>Poaceae</taxon>
        <taxon>BOP clade</taxon>
        <taxon>Oryzoideae</taxon>
        <taxon>Oryzeae</taxon>
        <taxon>Oryzinae</taxon>
        <taxon>Oryza</taxon>
        <taxon>Oryza sativa</taxon>
    </lineage>
</organism>
<sequence length="93" mass="10700">MWQAADAASGKPAGDLAFNFRALLTFGHAKVSWIPSVNHRLHGRGQKKQDLVQQRNNVVFDKSPSITYMQVIFRATYWLRLWTQLQRSNEDAL</sequence>
<evidence type="ECO:0000313" key="1">
    <source>
        <dbReference type="EMBL" id="CAE75992.1"/>
    </source>
</evidence>
<dbReference type="EMBL" id="BX842605">
    <property type="protein sequence ID" value="CAE75992.1"/>
    <property type="molecule type" value="Genomic_DNA"/>
</dbReference>
<dbReference type="AlphaFoldDB" id="Q6MWF3"/>
<reference evidence="2" key="2">
    <citation type="journal article" date="2008" name="Nucleic Acids Res.">
        <title>The rice annotation project database (RAP-DB): 2008 update.</title>
        <authorList>
            <consortium name="The rice annotation project (RAP)"/>
        </authorList>
    </citation>
    <scope>GENOME REANNOTATION</scope>
    <source>
        <strain evidence="2">cv. Nipponbare</strain>
    </source>
</reference>
<reference evidence="2" key="1">
    <citation type="journal article" date="2005" name="Nature">
        <title>The map-based sequence of the rice genome.</title>
        <authorList>
            <consortium name="International rice genome sequencing project (IRGSP)"/>
            <person name="Matsumoto T."/>
            <person name="Wu J."/>
            <person name="Kanamori H."/>
            <person name="Katayose Y."/>
            <person name="Fujisawa M."/>
            <person name="Namiki N."/>
            <person name="Mizuno H."/>
            <person name="Yamamoto K."/>
            <person name="Antonio B.A."/>
            <person name="Baba T."/>
            <person name="Sakata K."/>
            <person name="Nagamura Y."/>
            <person name="Aoki H."/>
            <person name="Arikawa K."/>
            <person name="Arita K."/>
            <person name="Bito T."/>
            <person name="Chiden Y."/>
            <person name="Fujitsuka N."/>
            <person name="Fukunaka R."/>
            <person name="Hamada M."/>
            <person name="Harada C."/>
            <person name="Hayashi A."/>
            <person name="Hijishita S."/>
            <person name="Honda M."/>
            <person name="Hosokawa S."/>
            <person name="Ichikawa Y."/>
            <person name="Idonuma A."/>
            <person name="Iijima M."/>
            <person name="Ikeda M."/>
            <person name="Ikeno M."/>
            <person name="Ito K."/>
            <person name="Ito S."/>
            <person name="Ito T."/>
            <person name="Ito Y."/>
            <person name="Ito Y."/>
            <person name="Iwabuchi A."/>
            <person name="Kamiya K."/>
            <person name="Karasawa W."/>
            <person name="Kurita K."/>
            <person name="Katagiri S."/>
            <person name="Kikuta A."/>
            <person name="Kobayashi H."/>
            <person name="Kobayashi N."/>
            <person name="Machita K."/>
            <person name="Maehara T."/>
            <person name="Masukawa M."/>
            <person name="Mizubayashi T."/>
            <person name="Mukai Y."/>
            <person name="Nagasaki H."/>
            <person name="Nagata Y."/>
            <person name="Naito S."/>
            <person name="Nakashima M."/>
            <person name="Nakama Y."/>
            <person name="Nakamichi Y."/>
            <person name="Nakamura M."/>
            <person name="Meguro A."/>
            <person name="Negishi M."/>
            <person name="Ohta I."/>
            <person name="Ohta T."/>
            <person name="Okamoto M."/>
            <person name="Ono N."/>
            <person name="Saji S."/>
            <person name="Sakaguchi M."/>
            <person name="Sakai K."/>
            <person name="Shibata M."/>
            <person name="Shimokawa T."/>
            <person name="Song J."/>
            <person name="Takazaki Y."/>
            <person name="Terasawa K."/>
            <person name="Tsugane M."/>
            <person name="Tsuji K."/>
            <person name="Ueda S."/>
            <person name="Waki K."/>
            <person name="Yamagata H."/>
            <person name="Yamamoto M."/>
            <person name="Yamamoto S."/>
            <person name="Yamane H."/>
            <person name="Yoshiki S."/>
            <person name="Yoshihara R."/>
            <person name="Yukawa K."/>
            <person name="Zhong H."/>
            <person name="Yano M."/>
            <person name="Yuan Q."/>
            <person name="Ouyang S."/>
            <person name="Liu J."/>
            <person name="Jones K.M."/>
            <person name="Gansberger K."/>
            <person name="Moffat K."/>
            <person name="Hill J."/>
            <person name="Bera J."/>
            <person name="Fadrosh D."/>
            <person name="Jin S."/>
            <person name="Johri S."/>
            <person name="Kim M."/>
            <person name="Overton L."/>
            <person name="Reardon M."/>
            <person name="Tsitrin T."/>
            <person name="Vuong H."/>
            <person name="Weaver B."/>
            <person name="Ciecko A."/>
            <person name="Tallon L."/>
            <person name="Jackson J."/>
            <person name="Pai G."/>
            <person name="Aken S.V."/>
            <person name="Utterback T."/>
            <person name="Reidmuller S."/>
            <person name="Feldblyum T."/>
            <person name="Hsiao J."/>
            <person name="Zismann V."/>
            <person name="Iobst S."/>
            <person name="de Vazeille A.R."/>
            <person name="Buell C.R."/>
            <person name="Ying K."/>
            <person name="Li Y."/>
            <person name="Lu T."/>
            <person name="Huang Y."/>
            <person name="Zhao Q."/>
            <person name="Feng Q."/>
            <person name="Zhang L."/>
            <person name="Zhu J."/>
            <person name="Weng Q."/>
            <person name="Mu J."/>
            <person name="Lu Y."/>
            <person name="Fan D."/>
            <person name="Liu Y."/>
            <person name="Guan J."/>
            <person name="Zhang Y."/>
            <person name="Yu S."/>
            <person name="Liu X."/>
            <person name="Zhang Y."/>
            <person name="Hong G."/>
            <person name="Han B."/>
            <person name="Choisne N."/>
            <person name="Demange N."/>
            <person name="Orjeda G."/>
            <person name="Samain S."/>
            <person name="Cattolico L."/>
            <person name="Pelletier E."/>
            <person name="Couloux A."/>
            <person name="Segurens B."/>
            <person name="Wincker P."/>
            <person name="D'Hont A."/>
            <person name="Scarpelli C."/>
            <person name="Weissenbach J."/>
            <person name="Salanoubat M."/>
            <person name="Quetier F."/>
            <person name="Yu Y."/>
            <person name="Kim H.R."/>
            <person name="Rambo T."/>
            <person name="Currie J."/>
            <person name="Collura K."/>
            <person name="Luo M."/>
            <person name="Yang T."/>
            <person name="Ammiraju J.S.S."/>
            <person name="Engler F."/>
            <person name="Soderlund C."/>
            <person name="Wing R.A."/>
            <person name="Palmer L.E."/>
            <person name="de la Bastide M."/>
            <person name="Spiegel L."/>
            <person name="Nascimento L."/>
            <person name="Zutavern T."/>
            <person name="O'Shaughnessy A."/>
            <person name="Dike S."/>
            <person name="Dedhia N."/>
            <person name="Preston R."/>
            <person name="Balija V."/>
            <person name="McCombie W.R."/>
            <person name="Chow T."/>
            <person name="Chen H."/>
            <person name="Chung M."/>
            <person name="Chen C."/>
            <person name="Shaw J."/>
            <person name="Wu H."/>
            <person name="Hsiao K."/>
            <person name="Chao Y."/>
            <person name="Chu M."/>
            <person name="Cheng C."/>
            <person name="Hour A."/>
            <person name="Lee P."/>
            <person name="Lin S."/>
            <person name="Lin Y."/>
            <person name="Liou J."/>
            <person name="Liu S."/>
            <person name="Hsing Y."/>
            <person name="Raghuvanshi S."/>
            <person name="Mohanty A."/>
            <person name="Bharti A.K."/>
            <person name="Gaur A."/>
            <person name="Gupta V."/>
            <person name="Kumar D."/>
            <person name="Ravi V."/>
            <person name="Vij S."/>
            <person name="Kapur A."/>
            <person name="Khurana P."/>
            <person name="Khurana P."/>
            <person name="Khurana J.P."/>
            <person name="Tyagi A.K."/>
            <person name="Gaikwad K."/>
            <person name="Singh A."/>
            <person name="Dalal V."/>
            <person name="Srivastava S."/>
            <person name="Dixit A."/>
            <person name="Pal A.K."/>
            <person name="Ghazi I.A."/>
            <person name="Yadav M."/>
            <person name="Pandit A."/>
            <person name="Bhargava A."/>
            <person name="Sureshbabu K."/>
            <person name="Batra K."/>
            <person name="Sharma T.R."/>
            <person name="Mohapatra T."/>
            <person name="Singh N.K."/>
            <person name="Messing J."/>
            <person name="Nelson A.B."/>
            <person name="Fuks G."/>
            <person name="Kavchok S."/>
            <person name="Keizer G."/>
            <person name="Linton E."/>
            <person name="Llaca V."/>
            <person name="Song R."/>
            <person name="Tanyolac B."/>
            <person name="Young S."/>
            <person name="Ho-Il K."/>
            <person name="Hahn J.H."/>
            <person name="Sangsakoo G."/>
            <person name="Vanavichit A."/>
            <person name="de Mattos Luiz.A.T."/>
            <person name="Zimmer P.D."/>
            <person name="Malone G."/>
            <person name="Dellagostin O."/>
            <person name="de Oliveira A.C."/>
            <person name="Bevan M."/>
            <person name="Bancroft I."/>
            <person name="Minx P."/>
            <person name="Cordum H."/>
            <person name="Wilson R."/>
            <person name="Cheng Z."/>
            <person name="Jin W."/>
            <person name="Jiang J."/>
            <person name="Leong S.A."/>
            <person name="Iwama H."/>
            <person name="Gojobori T."/>
            <person name="Itoh T."/>
            <person name="Niimura Y."/>
            <person name="Fujii Y."/>
            <person name="Habara T."/>
            <person name="Sakai H."/>
            <person name="Sato Y."/>
            <person name="Wilson G."/>
            <person name="Kumar K."/>
            <person name="McCouch S."/>
            <person name="Juretic N."/>
            <person name="Hoen D."/>
            <person name="Wright S."/>
            <person name="Bruskiewich R."/>
            <person name="Bureau T."/>
            <person name="Miyao A."/>
            <person name="Hirochika H."/>
            <person name="Nishikawa T."/>
            <person name="Kadowaki K."/>
            <person name="Sugiura M."/>
            <person name="Burr B."/>
            <person name="Sasaki T."/>
        </authorList>
    </citation>
    <scope>NUCLEOTIDE SEQUENCE [LARGE SCALE GENOMIC DNA]</scope>
    <source>
        <strain evidence="2">cv. Nipponbare</strain>
    </source>
</reference>
<evidence type="ECO:0000313" key="2">
    <source>
        <dbReference type="Proteomes" id="UP000000763"/>
    </source>
</evidence>
<accession>Q6MWF3</accession>
<dbReference type="Proteomes" id="UP000000763">
    <property type="component" value="Chromosome 4"/>
</dbReference>